<dbReference type="SUPFAM" id="SSF56349">
    <property type="entry name" value="DNA breaking-rejoining enzymes"/>
    <property type="match status" value="1"/>
</dbReference>
<evidence type="ECO:0000259" key="4">
    <source>
        <dbReference type="PROSITE" id="PS51898"/>
    </source>
</evidence>
<dbReference type="Pfam" id="PF00589">
    <property type="entry name" value="Phage_integrase"/>
    <property type="match status" value="1"/>
</dbReference>
<dbReference type="AlphaFoldDB" id="A0A845QLR8"/>
<accession>A0A845QLR8</accession>
<evidence type="ECO:0000313" key="5">
    <source>
        <dbReference type="EMBL" id="NBH62749.1"/>
    </source>
</evidence>
<dbReference type="Gene3D" id="1.10.443.10">
    <property type="entry name" value="Intergrase catalytic core"/>
    <property type="match status" value="1"/>
</dbReference>
<keyword evidence="6" id="KW-1185">Reference proteome</keyword>
<comment type="caution">
    <text evidence="5">The sequence shown here is derived from an EMBL/GenBank/DDBJ whole genome shotgun (WGS) entry which is preliminary data.</text>
</comment>
<feature type="domain" description="Tyr recombinase" evidence="4">
    <location>
        <begin position="193"/>
        <end position="382"/>
    </location>
</feature>
<dbReference type="PANTHER" id="PTHR30349:SF64">
    <property type="entry name" value="PROPHAGE INTEGRASE INTD-RELATED"/>
    <property type="match status" value="1"/>
</dbReference>
<evidence type="ECO:0000256" key="3">
    <source>
        <dbReference type="ARBA" id="ARBA00023172"/>
    </source>
</evidence>
<dbReference type="InterPro" id="IPR002104">
    <property type="entry name" value="Integrase_catalytic"/>
</dbReference>
<dbReference type="PANTHER" id="PTHR30349">
    <property type="entry name" value="PHAGE INTEGRASE-RELATED"/>
    <property type="match status" value="1"/>
</dbReference>
<reference evidence="5 6" key="1">
    <citation type="submission" date="2018-08" db="EMBL/GenBank/DDBJ databases">
        <title>Murine metabolic-syndrome-specific gut microbial biobank.</title>
        <authorList>
            <person name="Liu C."/>
        </authorList>
    </citation>
    <scope>NUCLEOTIDE SEQUENCE [LARGE SCALE GENOMIC DNA]</scope>
    <source>
        <strain evidence="5 6">28</strain>
    </source>
</reference>
<dbReference type="InterPro" id="IPR050090">
    <property type="entry name" value="Tyrosine_recombinase_XerCD"/>
</dbReference>
<proteinExistence type="inferred from homology"/>
<evidence type="ECO:0000256" key="1">
    <source>
        <dbReference type="ARBA" id="ARBA00008857"/>
    </source>
</evidence>
<organism evidence="5 6">
    <name type="scientific">Anaerotruncus colihominis</name>
    <dbReference type="NCBI Taxonomy" id="169435"/>
    <lineage>
        <taxon>Bacteria</taxon>
        <taxon>Bacillati</taxon>
        <taxon>Bacillota</taxon>
        <taxon>Clostridia</taxon>
        <taxon>Eubacteriales</taxon>
        <taxon>Oscillospiraceae</taxon>
        <taxon>Anaerotruncus</taxon>
    </lineage>
</organism>
<dbReference type="GO" id="GO:0015074">
    <property type="term" value="P:DNA integration"/>
    <property type="evidence" value="ECO:0007669"/>
    <property type="project" value="InterPro"/>
</dbReference>
<dbReference type="GO" id="GO:0006310">
    <property type="term" value="P:DNA recombination"/>
    <property type="evidence" value="ECO:0007669"/>
    <property type="project" value="UniProtKB-KW"/>
</dbReference>
<evidence type="ECO:0000313" key="6">
    <source>
        <dbReference type="Proteomes" id="UP000446866"/>
    </source>
</evidence>
<dbReference type="Gene3D" id="1.10.150.130">
    <property type="match status" value="1"/>
</dbReference>
<keyword evidence="2" id="KW-0238">DNA-binding</keyword>
<gene>
    <name evidence="5" type="ORF">D0435_13925</name>
</gene>
<comment type="similarity">
    <text evidence="1">Belongs to the 'phage' integrase family.</text>
</comment>
<dbReference type="InterPro" id="IPR053876">
    <property type="entry name" value="Phage_int_M"/>
</dbReference>
<dbReference type="InterPro" id="IPR013762">
    <property type="entry name" value="Integrase-like_cat_sf"/>
</dbReference>
<name>A0A845QLR8_9FIRM</name>
<dbReference type="InterPro" id="IPR011010">
    <property type="entry name" value="DNA_brk_join_enz"/>
</dbReference>
<keyword evidence="3" id="KW-0233">DNA recombination</keyword>
<dbReference type="EMBL" id="QXWK01000034">
    <property type="protein sequence ID" value="NBH62749.1"/>
    <property type="molecule type" value="Genomic_DNA"/>
</dbReference>
<dbReference type="InterPro" id="IPR010998">
    <property type="entry name" value="Integrase_recombinase_N"/>
</dbReference>
<dbReference type="GO" id="GO:0003677">
    <property type="term" value="F:DNA binding"/>
    <property type="evidence" value="ECO:0007669"/>
    <property type="project" value="UniProtKB-KW"/>
</dbReference>
<protein>
    <recommendedName>
        <fullName evidence="4">Tyr recombinase domain-containing protein</fullName>
    </recommendedName>
</protein>
<dbReference type="PROSITE" id="PS51898">
    <property type="entry name" value="TYR_RECOMBINASE"/>
    <property type="match status" value="1"/>
</dbReference>
<sequence>MEAQSKYLILITLTKSQKIGINNQQNSPSWRWGIFAPKMEVYMAKKYKINRTFTYEGKRYYIHADTEAQYGEKKAMLLRDLKEGKIAVNGNMLVKHWAQQCIDTYKTGQKDITRKKYIQRVNHCILEHIGDMRLKDVKPVHCQQVLNRQKGNSKFQINEVHNALNFIFGKAVTNKLIVSNPAQDLVKPQGTKKSWRAITEYEREHIVKVGQTDRRYYLYLLMLYCGCRPPEAASATGNDIKQVDGYNMLHIRGTKTAKSDRLVPIPDELYEIIKNTPKNEFIACRENGNPITDDNRSKLWESFARALNISMGCKMYRNQLLPPFPLADDLVPYCLRHTYCTDLARKGIDIRIAQKLMGHADIKMTANIYTNFDQSDIVAAAKLLQ</sequence>
<dbReference type="Pfam" id="PF22022">
    <property type="entry name" value="Phage_int_M"/>
    <property type="match status" value="1"/>
</dbReference>
<evidence type="ECO:0000256" key="2">
    <source>
        <dbReference type="ARBA" id="ARBA00023125"/>
    </source>
</evidence>
<dbReference type="Proteomes" id="UP000446866">
    <property type="component" value="Unassembled WGS sequence"/>
</dbReference>